<name>A0ABP7G8Z4_9MICO</name>
<dbReference type="Proteomes" id="UP001500540">
    <property type="component" value="Unassembled WGS sequence"/>
</dbReference>
<protein>
    <submittedName>
        <fullName evidence="1">Uncharacterized protein</fullName>
    </submittedName>
</protein>
<gene>
    <name evidence="1" type="ORF">GCM10022240_06140</name>
</gene>
<sequence length="80" mass="8692">MAEMSAWRVNDVVAYDRLRAAATSLTALLLGSALPHDVARAEVIQLRRDLLAVDGFDRTAVDELAGRVSERIRDLAGGRS</sequence>
<comment type="caution">
    <text evidence="1">The sequence shown here is derived from an EMBL/GenBank/DDBJ whole genome shotgun (WGS) entry which is preliminary data.</text>
</comment>
<organism evidence="1 2">
    <name type="scientific">Microbacterium kribbense</name>
    <dbReference type="NCBI Taxonomy" id="433645"/>
    <lineage>
        <taxon>Bacteria</taxon>
        <taxon>Bacillati</taxon>
        <taxon>Actinomycetota</taxon>
        <taxon>Actinomycetes</taxon>
        <taxon>Micrococcales</taxon>
        <taxon>Microbacteriaceae</taxon>
        <taxon>Microbacterium</taxon>
    </lineage>
</organism>
<evidence type="ECO:0000313" key="2">
    <source>
        <dbReference type="Proteomes" id="UP001500540"/>
    </source>
</evidence>
<dbReference type="EMBL" id="BAABAF010000001">
    <property type="protein sequence ID" value="GAA3756030.1"/>
    <property type="molecule type" value="Genomic_DNA"/>
</dbReference>
<reference evidence="2" key="1">
    <citation type="journal article" date="2019" name="Int. J. Syst. Evol. Microbiol.">
        <title>The Global Catalogue of Microorganisms (GCM) 10K type strain sequencing project: providing services to taxonomists for standard genome sequencing and annotation.</title>
        <authorList>
            <consortium name="The Broad Institute Genomics Platform"/>
            <consortium name="The Broad Institute Genome Sequencing Center for Infectious Disease"/>
            <person name="Wu L."/>
            <person name="Ma J."/>
        </authorList>
    </citation>
    <scope>NUCLEOTIDE SEQUENCE [LARGE SCALE GENOMIC DNA]</scope>
    <source>
        <strain evidence="2">JCM 16950</strain>
    </source>
</reference>
<accession>A0ABP7G8Z4</accession>
<proteinExistence type="predicted"/>
<evidence type="ECO:0000313" key="1">
    <source>
        <dbReference type="EMBL" id="GAA3756030.1"/>
    </source>
</evidence>
<keyword evidence="2" id="KW-1185">Reference proteome</keyword>